<feature type="compositionally biased region" description="Polar residues" evidence="1">
    <location>
        <begin position="47"/>
        <end position="65"/>
    </location>
</feature>
<accession>A0A177FE88</accession>
<feature type="compositionally biased region" description="Polar residues" evidence="1">
    <location>
        <begin position="78"/>
        <end position="87"/>
    </location>
</feature>
<protein>
    <recommendedName>
        <fullName evidence="2">DUF6590 domain-containing protein</fullName>
    </recommendedName>
</protein>
<feature type="compositionally biased region" description="Polar residues" evidence="1">
    <location>
        <begin position="295"/>
        <end position="306"/>
    </location>
</feature>
<reference evidence="3 4" key="1">
    <citation type="submission" date="2016-03" db="EMBL/GenBank/DDBJ databases">
        <title>Draft genome sequence of the Fonsecaea monophora CBS 269.37.</title>
        <authorList>
            <person name="Bombassaro A."/>
            <person name="Vinicius W.A."/>
            <person name="De Hoog S."/>
            <person name="Sun J."/>
            <person name="Souza E.M."/>
            <person name="Raittz R.T."/>
            <person name="Costa F."/>
            <person name="Leao A.C."/>
            <person name="Tadra-Sfeir M.Z."/>
            <person name="Baura V."/>
            <person name="Balsanelli E."/>
            <person name="Pedrosa F.O."/>
            <person name="Moreno L.F."/>
            <person name="Steffens M.B."/>
            <person name="Xi L."/>
            <person name="Bocca A.L."/>
            <person name="Felipe M.S."/>
            <person name="Teixeira M."/>
            <person name="Telles Filho F.Q."/>
            <person name="Azevedo C.M."/>
            <person name="Gomes R."/>
            <person name="Vicente V.A."/>
        </authorList>
    </citation>
    <scope>NUCLEOTIDE SEQUENCE [LARGE SCALE GENOMIC DNA]</scope>
    <source>
        <strain evidence="3 4">CBS 269.37</strain>
    </source>
</reference>
<feature type="compositionally biased region" description="Polar residues" evidence="1">
    <location>
        <begin position="323"/>
        <end position="333"/>
    </location>
</feature>
<evidence type="ECO:0000313" key="3">
    <source>
        <dbReference type="EMBL" id="OAG41762.1"/>
    </source>
</evidence>
<dbReference type="Proteomes" id="UP000077002">
    <property type="component" value="Unassembled WGS sequence"/>
</dbReference>
<dbReference type="PANTHER" id="PTHR35391">
    <property type="entry name" value="C2H2-TYPE DOMAIN-CONTAINING PROTEIN-RELATED"/>
    <property type="match status" value="1"/>
</dbReference>
<dbReference type="GeneID" id="34599167"/>
<evidence type="ECO:0000256" key="1">
    <source>
        <dbReference type="SAM" id="MobiDB-lite"/>
    </source>
</evidence>
<evidence type="ECO:0000313" key="4">
    <source>
        <dbReference type="Proteomes" id="UP000077002"/>
    </source>
</evidence>
<name>A0A177FE88_9EURO</name>
<dbReference type="InterPro" id="IPR046497">
    <property type="entry name" value="DUF6590"/>
</dbReference>
<gene>
    <name evidence="3" type="ORF">AYO21_03997</name>
</gene>
<dbReference type="EMBL" id="LVKK01000021">
    <property type="protein sequence ID" value="OAG41762.1"/>
    <property type="molecule type" value="Genomic_DNA"/>
</dbReference>
<feature type="region of interest" description="Disordered" evidence="1">
    <location>
        <begin position="1"/>
        <end position="122"/>
    </location>
</feature>
<sequence length="519" mass="57577">MPNQPKPLPTQGDRHSEGRAASKALPLLTGVLRLTWKGRNNGGPGNDRQSPAQRRSDAPRSTPQIGHQPAPARPPVSSPHQSPSIATNPIFPQERSSQSFQLATREQANPRVSLPSAPGPSSFNSSLDLSLQSFADIPSGDYQKVATYIRANLLILKQDPEALLREAIQAYRFASSRPELQHSGRLLYGDGCIQQYVILRQLQCLQRKRVEALQPKRVATEEVTEAVKHYFDQLLDKKSLTRKQFDEGLGEARARAMKQLQGAGPSLQTTATSTQQSPTQIRTYTTAIQAQQSSLPFRNPRVTSLPSLAPLTPHGEGTDRSHPSQPGSTTQIPRSEKAHGLDPRYVTRNSGFYQPGHVFAILWHEPFNDSQGYAGHSSRQSSKKENVSIGIYGEPIYSSIRRMVVVRQDHGCSVCIPISTYGNRGLAKFKTSSKDVDAHSIIYMDDTEPWKHPDEPASNKRPIAVMKTTADQKLNSLSRLCYSQPHTVQHTVKAMDVGWVTKEDRPYLLSYFETINTLP</sequence>
<feature type="compositionally biased region" description="Polar residues" evidence="1">
    <location>
        <begin position="94"/>
        <end position="107"/>
    </location>
</feature>
<evidence type="ECO:0000259" key="2">
    <source>
        <dbReference type="Pfam" id="PF20233"/>
    </source>
</evidence>
<dbReference type="PANTHER" id="PTHR35391:SF5">
    <property type="entry name" value="DUF6590 DOMAIN-CONTAINING PROTEIN"/>
    <property type="match status" value="1"/>
</dbReference>
<dbReference type="Pfam" id="PF20233">
    <property type="entry name" value="DUF6590"/>
    <property type="match status" value="1"/>
</dbReference>
<feature type="domain" description="DUF6590" evidence="2">
    <location>
        <begin position="351"/>
        <end position="509"/>
    </location>
</feature>
<proteinExistence type="predicted"/>
<organism evidence="3 4">
    <name type="scientific">Fonsecaea monophora</name>
    <dbReference type="NCBI Taxonomy" id="254056"/>
    <lineage>
        <taxon>Eukaryota</taxon>
        <taxon>Fungi</taxon>
        <taxon>Dikarya</taxon>
        <taxon>Ascomycota</taxon>
        <taxon>Pezizomycotina</taxon>
        <taxon>Eurotiomycetes</taxon>
        <taxon>Chaetothyriomycetidae</taxon>
        <taxon>Chaetothyriales</taxon>
        <taxon>Herpotrichiellaceae</taxon>
        <taxon>Fonsecaea</taxon>
    </lineage>
</organism>
<feature type="region of interest" description="Disordered" evidence="1">
    <location>
        <begin position="295"/>
        <end position="342"/>
    </location>
</feature>
<dbReference type="OrthoDB" id="3559580at2759"/>
<dbReference type="AlphaFoldDB" id="A0A177FE88"/>
<keyword evidence="4" id="KW-1185">Reference proteome</keyword>
<dbReference type="RefSeq" id="XP_022513714.1">
    <property type="nucleotide sequence ID" value="XM_022653970.1"/>
</dbReference>
<comment type="caution">
    <text evidence="3">The sequence shown here is derived from an EMBL/GenBank/DDBJ whole genome shotgun (WGS) entry which is preliminary data.</text>
</comment>